<comment type="similarity">
    <text evidence="1 5">Belongs to the Fmt family.</text>
</comment>
<dbReference type="InterPro" id="IPR041711">
    <property type="entry name" value="Met-tRNA-FMT_N"/>
</dbReference>
<evidence type="ECO:0000256" key="1">
    <source>
        <dbReference type="ARBA" id="ARBA00010699"/>
    </source>
</evidence>
<comment type="function">
    <text evidence="5">Attaches a formyl group to the free amino group of methionyl-tRNA(fMet). The formyl group appears to play a dual role in the initiator identity of N-formylmethionyl-tRNA by promoting its recognition by IF2 and preventing the misappropriation of this tRNA by the elongation apparatus.</text>
</comment>
<evidence type="ECO:0000256" key="4">
    <source>
        <dbReference type="ARBA" id="ARBA00022917"/>
    </source>
</evidence>
<accession>A0A9D6LBR5</accession>
<proteinExistence type="inferred from homology"/>
<feature type="domain" description="Formyl transferase C-terminal" evidence="7">
    <location>
        <begin position="200"/>
        <end position="298"/>
    </location>
</feature>
<name>A0A9D6LBR5_UNCEI</name>
<sequence length="314" mass="32979">MVFMGTPDFAVPSLRALAASADVVAVVTQPDRPRGRGREISPSPVARVAEPLHLPVMKPEQVNAAESLAALTALGADLFAVVAFGAILSPAALAIPRLGSINLHGALLPDYRGASPVQRALWDGRAGTGVTTMWIAEGVDMGDLIQQRWVAIERGDDAATLAARLAEVGAPLLAESIRLAAAGRAPRIPQDPRAGSHARKLTKKDGVVDWALDAVTVWNRQRAVTPWPGATTALRDRHVLLIRTEPHDLLPPGVAPGTVLQIGRDGVVVACAPGALRVITVRPEGRGDMSAAEWARGTRVAAGDRLAIEKEAHA</sequence>
<dbReference type="InterPro" id="IPR005794">
    <property type="entry name" value="Fmt"/>
</dbReference>
<evidence type="ECO:0000256" key="5">
    <source>
        <dbReference type="HAMAP-Rule" id="MF_00182"/>
    </source>
</evidence>
<dbReference type="HAMAP" id="MF_00182">
    <property type="entry name" value="Formyl_trans"/>
    <property type="match status" value="1"/>
</dbReference>
<dbReference type="InterPro" id="IPR044135">
    <property type="entry name" value="Met-tRNA-FMT_C"/>
</dbReference>
<dbReference type="PANTHER" id="PTHR11138">
    <property type="entry name" value="METHIONYL-TRNA FORMYLTRANSFERASE"/>
    <property type="match status" value="1"/>
</dbReference>
<gene>
    <name evidence="5" type="primary">fmt</name>
    <name evidence="8" type="ORF">HY076_08150</name>
</gene>
<evidence type="ECO:0000256" key="3">
    <source>
        <dbReference type="ARBA" id="ARBA00022679"/>
    </source>
</evidence>
<evidence type="ECO:0000313" key="8">
    <source>
        <dbReference type="EMBL" id="MBI3540228.1"/>
    </source>
</evidence>
<dbReference type="InterPro" id="IPR005793">
    <property type="entry name" value="Formyl_trans_C"/>
</dbReference>
<dbReference type="CDD" id="cd08646">
    <property type="entry name" value="FMT_core_Met-tRNA-FMT_N"/>
    <property type="match status" value="1"/>
</dbReference>
<dbReference type="Proteomes" id="UP000807850">
    <property type="component" value="Unassembled WGS sequence"/>
</dbReference>
<dbReference type="InterPro" id="IPR002376">
    <property type="entry name" value="Formyl_transf_N"/>
</dbReference>
<evidence type="ECO:0000256" key="2">
    <source>
        <dbReference type="ARBA" id="ARBA00012261"/>
    </source>
</evidence>
<comment type="catalytic activity">
    <reaction evidence="5">
        <text>L-methionyl-tRNA(fMet) + (6R)-10-formyltetrahydrofolate = N-formyl-L-methionyl-tRNA(fMet) + (6S)-5,6,7,8-tetrahydrofolate + H(+)</text>
        <dbReference type="Rhea" id="RHEA:24380"/>
        <dbReference type="Rhea" id="RHEA-COMP:9952"/>
        <dbReference type="Rhea" id="RHEA-COMP:9953"/>
        <dbReference type="ChEBI" id="CHEBI:15378"/>
        <dbReference type="ChEBI" id="CHEBI:57453"/>
        <dbReference type="ChEBI" id="CHEBI:78530"/>
        <dbReference type="ChEBI" id="CHEBI:78844"/>
        <dbReference type="ChEBI" id="CHEBI:195366"/>
        <dbReference type="EC" id="2.1.2.9"/>
    </reaction>
</comment>
<keyword evidence="3 5" id="KW-0808">Transferase</keyword>
<reference evidence="8" key="1">
    <citation type="submission" date="2020-07" db="EMBL/GenBank/DDBJ databases">
        <title>Huge and variable diversity of episymbiotic CPR bacteria and DPANN archaea in groundwater ecosystems.</title>
        <authorList>
            <person name="He C.Y."/>
            <person name="Keren R."/>
            <person name="Whittaker M."/>
            <person name="Farag I.F."/>
            <person name="Doudna J."/>
            <person name="Cate J.H.D."/>
            <person name="Banfield J.F."/>
        </authorList>
    </citation>
    <scope>NUCLEOTIDE SEQUENCE</scope>
    <source>
        <strain evidence="8">NC_groundwater_928_Pr1_S-0.2um_72_17</strain>
    </source>
</reference>
<dbReference type="SUPFAM" id="SSF53328">
    <property type="entry name" value="Formyltransferase"/>
    <property type="match status" value="1"/>
</dbReference>
<dbReference type="AlphaFoldDB" id="A0A9D6LBR5"/>
<evidence type="ECO:0000259" key="6">
    <source>
        <dbReference type="Pfam" id="PF00551"/>
    </source>
</evidence>
<dbReference type="InterPro" id="IPR011034">
    <property type="entry name" value="Formyl_transferase-like_C_sf"/>
</dbReference>
<protein>
    <recommendedName>
        <fullName evidence="2 5">Methionyl-tRNA formyltransferase</fullName>
        <ecNumber evidence="2 5">2.1.2.9</ecNumber>
    </recommendedName>
</protein>
<feature type="domain" description="Formyl transferase N-terminal" evidence="6">
    <location>
        <begin position="15"/>
        <end position="175"/>
    </location>
</feature>
<dbReference type="GO" id="GO:0005829">
    <property type="term" value="C:cytosol"/>
    <property type="evidence" value="ECO:0007669"/>
    <property type="project" value="TreeGrafter"/>
</dbReference>
<evidence type="ECO:0000313" key="9">
    <source>
        <dbReference type="Proteomes" id="UP000807850"/>
    </source>
</evidence>
<dbReference type="SUPFAM" id="SSF50486">
    <property type="entry name" value="FMT C-terminal domain-like"/>
    <property type="match status" value="1"/>
</dbReference>
<comment type="caution">
    <text evidence="8">The sequence shown here is derived from an EMBL/GenBank/DDBJ whole genome shotgun (WGS) entry which is preliminary data.</text>
</comment>
<dbReference type="NCBIfam" id="TIGR00460">
    <property type="entry name" value="fmt"/>
    <property type="match status" value="1"/>
</dbReference>
<dbReference type="Gene3D" id="3.40.50.12230">
    <property type="match status" value="1"/>
</dbReference>
<dbReference type="Pfam" id="PF00551">
    <property type="entry name" value="Formyl_trans_N"/>
    <property type="match status" value="1"/>
</dbReference>
<dbReference type="EMBL" id="JACQAY010000269">
    <property type="protein sequence ID" value="MBI3540228.1"/>
    <property type="molecule type" value="Genomic_DNA"/>
</dbReference>
<evidence type="ECO:0000259" key="7">
    <source>
        <dbReference type="Pfam" id="PF02911"/>
    </source>
</evidence>
<dbReference type="Pfam" id="PF02911">
    <property type="entry name" value="Formyl_trans_C"/>
    <property type="match status" value="1"/>
</dbReference>
<organism evidence="8 9">
    <name type="scientific">Eiseniibacteriota bacterium</name>
    <dbReference type="NCBI Taxonomy" id="2212470"/>
    <lineage>
        <taxon>Bacteria</taxon>
        <taxon>Candidatus Eiseniibacteriota</taxon>
    </lineage>
</organism>
<dbReference type="PANTHER" id="PTHR11138:SF5">
    <property type="entry name" value="METHIONYL-TRNA FORMYLTRANSFERASE, MITOCHONDRIAL"/>
    <property type="match status" value="1"/>
</dbReference>
<comment type="caution">
    <text evidence="5">Lacks conserved residue(s) required for the propagation of feature annotation.</text>
</comment>
<dbReference type="GO" id="GO:0004479">
    <property type="term" value="F:methionyl-tRNA formyltransferase activity"/>
    <property type="evidence" value="ECO:0007669"/>
    <property type="project" value="UniProtKB-UniRule"/>
</dbReference>
<dbReference type="InterPro" id="IPR036477">
    <property type="entry name" value="Formyl_transf_N_sf"/>
</dbReference>
<dbReference type="EC" id="2.1.2.9" evidence="2 5"/>
<keyword evidence="4 5" id="KW-0648">Protein biosynthesis</keyword>
<dbReference type="CDD" id="cd08704">
    <property type="entry name" value="Met_tRNA_FMT_C"/>
    <property type="match status" value="1"/>
</dbReference>